<evidence type="ECO:0000313" key="3">
    <source>
        <dbReference type="Proteomes" id="UP000192596"/>
    </source>
</evidence>
<organism evidence="2 3">
    <name type="scientific">Cryoendolithus antarcticus</name>
    <dbReference type="NCBI Taxonomy" id="1507870"/>
    <lineage>
        <taxon>Eukaryota</taxon>
        <taxon>Fungi</taxon>
        <taxon>Dikarya</taxon>
        <taxon>Ascomycota</taxon>
        <taxon>Pezizomycotina</taxon>
        <taxon>Dothideomycetes</taxon>
        <taxon>Dothideomycetidae</taxon>
        <taxon>Cladosporiales</taxon>
        <taxon>Cladosporiaceae</taxon>
        <taxon>Cryoendolithus</taxon>
    </lineage>
</organism>
<feature type="region of interest" description="Disordered" evidence="1">
    <location>
        <begin position="399"/>
        <end position="441"/>
    </location>
</feature>
<protein>
    <recommendedName>
        <fullName evidence="4">Ubiquitin-like protease family profile domain-containing protein</fullName>
    </recommendedName>
</protein>
<gene>
    <name evidence="2" type="ORF">B0A48_05707</name>
</gene>
<dbReference type="OrthoDB" id="3649753at2759"/>
<comment type="caution">
    <text evidence="2">The sequence shown here is derived from an EMBL/GenBank/DDBJ whole genome shotgun (WGS) entry which is preliminary data.</text>
</comment>
<feature type="compositionally biased region" description="Polar residues" evidence="1">
    <location>
        <begin position="574"/>
        <end position="583"/>
    </location>
</feature>
<keyword evidence="3" id="KW-1185">Reference proteome</keyword>
<dbReference type="EMBL" id="NAJO01000011">
    <property type="protein sequence ID" value="OQO08817.1"/>
    <property type="molecule type" value="Genomic_DNA"/>
</dbReference>
<feature type="region of interest" description="Disordered" evidence="1">
    <location>
        <begin position="1"/>
        <end position="113"/>
    </location>
</feature>
<evidence type="ECO:0000313" key="2">
    <source>
        <dbReference type="EMBL" id="OQO08817.1"/>
    </source>
</evidence>
<name>A0A1V8TBM2_9PEZI</name>
<feature type="compositionally biased region" description="Basic and acidic residues" evidence="1">
    <location>
        <begin position="416"/>
        <end position="427"/>
    </location>
</feature>
<feature type="compositionally biased region" description="Low complexity" evidence="1">
    <location>
        <begin position="536"/>
        <end position="564"/>
    </location>
</feature>
<evidence type="ECO:0008006" key="4">
    <source>
        <dbReference type="Google" id="ProtNLM"/>
    </source>
</evidence>
<dbReference type="STRING" id="1507870.A0A1V8TBM2"/>
<accession>A0A1V8TBM2</accession>
<dbReference type="AlphaFoldDB" id="A0A1V8TBM2"/>
<dbReference type="Proteomes" id="UP000192596">
    <property type="component" value="Unassembled WGS sequence"/>
</dbReference>
<dbReference type="InParanoid" id="A0A1V8TBM2"/>
<evidence type="ECO:0000256" key="1">
    <source>
        <dbReference type="SAM" id="MobiDB-lite"/>
    </source>
</evidence>
<feature type="region of interest" description="Disordered" evidence="1">
    <location>
        <begin position="494"/>
        <end position="627"/>
    </location>
</feature>
<sequence length="668" mass="70069">MAVTTRSGKKASAENGAAPGTAAQASSKSVSKKSKKSKSPPEPAELVKSDAEALQFDSGTKNPSAEVITGEPAAGISAIKPQSSGKASGKRPLDGEFEDGSTPKKGKTTKEPAIRNHCKELDIFLQHLRATPLRGNAIVSTDGTTELSAVLCAITSVTEAINRLPAGPVFSLMNTGAVDSKMRGYGAIAQVVHPQLQAIFPLMFVSGIHAHLAVAVLRATDETTDRATAYLYDSRAKSRQAVEAHQSTPEHVFVHQAAREIMIGGWNADNTITTNLSVSVSTAPADQTNPKSCGVHAIFNGWAIAMGLEPSRGCIVNLKFYEDAVLLINAAVYGAATARDIEDFLRCKKFVLDTPVPERRVFENTVPMWNADTVNDLVARIATAQLEEDEIREALAASMQEEQPTASEGSFGEQPEAGRTRVSRGELSEEEQLDAAIAPSLEEQEVKSTVALLSNDTAESPAKSIKEELMQQSADGTGACAENSAQVSINSAAVDANGTGTPPIEGSALPNASADRVREESVETTPSLAELLGENTPPDASTSDATAAITSTSPDAATSDVTATNSAPLIETAGTASATSVDQPLNPPELKVLIRDFSPFPSPPSASTDPDLRAEPTLPQPPVPEINVINTEEVTTAQPIANPELVSPRDVGASAARWATFLTPPRSS</sequence>
<proteinExistence type="predicted"/>
<reference evidence="3" key="1">
    <citation type="submission" date="2017-03" db="EMBL/GenBank/DDBJ databases">
        <title>Genomes of endolithic fungi from Antarctica.</title>
        <authorList>
            <person name="Coleine C."/>
            <person name="Masonjones S."/>
            <person name="Stajich J.E."/>
        </authorList>
    </citation>
    <scope>NUCLEOTIDE SEQUENCE [LARGE SCALE GENOMIC DNA]</scope>
    <source>
        <strain evidence="3">CCFEE 5527</strain>
    </source>
</reference>